<feature type="domain" description="HTH araC/xylS-type" evidence="4">
    <location>
        <begin position="170"/>
        <end position="267"/>
    </location>
</feature>
<dbReference type="InterPro" id="IPR018060">
    <property type="entry name" value="HTH_AraC"/>
</dbReference>
<keyword evidence="2" id="KW-0238">DNA-binding</keyword>
<dbReference type="Pfam" id="PF12833">
    <property type="entry name" value="HTH_18"/>
    <property type="match status" value="1"/>
</dbReference>
<dbReference type="KEGG" id="coy:HF329_10255"/>
<dbReference type="InterPro" id="IPR037923">
    <property type="entry name" value="HTH-like"/>
</dbReference>
<dbReference type="RefSeq" id="WP_168803932.1">
    <property type="nucleotide sequence ID" value="NZ_CP051205.1"/>
</dbReference>
<dbReference type="SUPFAM" id="SSF51215">
    <property type="entry name" value="Regulatory protein AraC"/>
    <property type="match status" value="1"/>
</dbReference>
<dbReference type="Gene3D" id="1.10.10.60">
    <property type="entry name" value="Homeodomain-like"/>
    <property type="match status" value="1"/>
</dbReference>
<evidence type="ECO:0000313" key="5">
    <source>
        <dbReference type="EMBL" id="QJB31674.1"/>
    </source>
</evidence>
<dbReference type="InterPro" id="IPR009057">
    <property type="entry name" value="Homeodomain-like_sf"/>
</dbReference>
<dbReference type="PROSITE" id="PS01124">
    <property type="entry name" value="HTH_ARAC_FAMILY_2"/>
    <property type="match status" value="1"/>
</dbReference>
<evidence type="ECO:0000313" key="6">
    <source>
        <dbReference type="Proteomes" id="UP000502421"/>
    </source>
</evidence>
<name>A0AAE6ZH38_9BACT</name>
<evidence type="ECO:0000256" key="2">
    <source>
        <dbReference type="ARBA" id="ARBA00023125"/>
    </source>
</evidence>
<sequence length="267" mass="31530">MEYKAKYITEDIKLSCYEDKFFKSDIMFEHHMLVWFISGETKIVQADATYFFGKGDIFLIPRNQLATIINYPKDRQPHKTVVMHLTVERLRRFYASHPSKPQTMRPQQIYSFSNHPLLESCLSSLIPYFDMKDLPEDIASLKITEAISILRTIDKSVDDVLANFEEPGKIDLADFMEKNFMFNMPLEKFGYLTGRSLTTFKRDFSKTFNNTPQRWLTQKRLELAHYHLREKKKKPVDVCYEVGFENLSHFSFAFKKHFGYAPTKLLE</sequence>
<proteinExistence type="predicted"/>
<evidence type="ECO:0000256" key="3">
    <source>
        <dbReference type="ARBA" id="ARBA00023163"/>
    </source>
</evidence>
<dbReference type="InterPro" id="IPR054015">
    <property type="entry name" value="ExsA-like_N"/>
</dbReference>
<dbReference type="PANTHER" id="PTHR43280">
    <property type="entry name" value="ARAC-FAMILY TRANSCRIPTIONAL REGULATOR"/>
    <property type="match status" value="1"/>
</dbReference>
<dbReference type="AlphaFoldDB" id="A0AAE6ZH38"/>
<evidence type="ECO:0000259" key="4">
    <source>
        <dbReference type="PROSITE" id="PS01124"/>
    </source>
</evidence>
<dbReference type="Pfam" id="PF22200">
    <property type="entry name" value="ExsA_N"/>
    <property type="match status" value="1"/>
</dbReference>
<dbReference type="GO" id="GO:0003700">
    <property type="term" value="F:DNA-binding transcription factor activity"/>
    <property type="evidence" value="ECO:0007669"/>
    <property type="project" value="InterPro"/>
</dbReference>
<dbReference type="PANTHER" id="PTHR43280:SF2">
    <property type="entry name" value="HTH-TYPE TRANSCRIPTIONAL REGULATOR EXSA"/>
    <property type="match status" value="1"/>
</dbReference>
<accession>A0AAE6ZH38</accession>
<dbReference type="SUPFAM" id="SSF46689">
    <property type="entry name" value="Homeodomain-like"/>
    <property type="match status" value="1"/>
</dbReference>
<reference evidence="6" key="1">
    <citation type="submission" date="2020-04" db="EMBL/GenBank/DDBJ databases">
        <authorList>
            <person name="Kittiwongwattana C."/>
        </authorList>
    </citation>
    <scope>NUCLEOTIDE SEQUENCE [LARGE SCALE GENOMIC DNA]</scope>
    <source>
        <strain evidence="6">1310</strain>
    </source>
</reference>
<keyword evidence="1" id="KW-0805">Transcription regulation</keyword>
<keyword evidence="3" id="KW-0804">Transcription</keyword>
<organism evidence="5 6">
    <name type="scientific">Chitinophaga oryzae</name>
    <dbReference type="NCBI Taxonomy" id="2725414"/>
    <lineage>
        <taxon>Bacteria</taxon>
        <taxon>Pseudomonadati</taxon>
        <taxon>Bacteroidota</taxon>
        <taxon>Chitinophagia</taxon>
        <taxon>Chitinophagales</taxon>
        <taxon>Chitinophagaceae</taxon>
        <taxon>Chitinophaga</taxon>
    </lineage>
</organism>
<dbReference type="Proteomes" id="UP000502421">
    <property type="component" value="Chromosome"/>
</dbReference>
<gene>
    <name evidence="5" type="ORF">HF329_10255</name>
</gene>
<protein>
    <submittedName>
        <fullName evidence="5">AraC family transcriptional regulator</fullName>
    </submittedName>
</protein>
<evidence type="ECO:0000256" key="1">
    <source>
        <dbReference type="ARBA" id="ARBA00023015"/>
    </source>
</evidence>
<dbReference type="EMBL" id="CP051205">
    <property type="protein sequence ID" value="QJB31674.1"/>
    <property type="molecule type" value="Genomic_DNA"/>
</dbReference>
<dbReference type="GO" id="GO:0043565">
    <property type="term" value="F:sequence-specific DNA binding"/>
    <property type="evidence" value="ECO:0007669"/>
    <property type="project" value="InterPro"/>
</dbReference>
<dbReference type="SMART" id="SM00342">
    <property type="entry name" value="HTH_ARAC"/>
    <property type="match status" value="1"/>
</dbReference>